<dbReference type="SUPFAM" id="SSF140566">
    <property type="entry name" value="FlgN-like"/>
    <property type="match status" value="1"/>
</dbReference>
<proteinExistence type="predicted"/>
<accession>A0A6J4SNA7</accession>
<dbReference type="AlphaFoldDB" id="A0A6J4SNA7"/>
<name>A0A6J4SNA7_9SPHN</name>
<reference evidence="1" key="1">
    <citation type="submission" date="2020-02" db="EMBL/GenBank/DDBJ databases">
        <authorList>
            <person name="Meier V. D."/>
        </authorList>
    </citation>
    <scope>NUCLEOTIDE SEQUENCE</scope>
    <source>
        <strain evidence="1">AVDCRST_MAG31</strain>
    </source>
</reference>
<dbReference type="EMBL" id="CADCWA010000014">
    <property type="protein sequence ID" value="CAA9498771.1"/>
    <property type="molecule type" value="Genomic_DNA"/>
</dbReference>
<protein>
    <recommendedName>
        <fullName evidence="2">Flagellar biosynthesis protein FlgN</fullName>
    </recommendedName>
</protein>
<organism evidence="1">
    <name type="scientific">uncultured Sphingomonas sp</name>
    <dbReference type="NCBI Taxonomy" id="158754"/>
    <lineage>
        <taxon>Bacteria</taxon>
        <taxon>Pseudomonadati</taxon>
        <taxon>Pseudomonadota</taxon>
        <taxon>Alphaproteobacteria</taxon>
        <taxon>Sphingomonadales</taxon>
        <taxon>Sphingomonadaceae</taxon>
        <taxon>Sphingomonas</taxon>
        <taxon>environmental samples</taxon>
    </lineage>
</organism>
<dbReference type="RefSeq" id="WP_294167515.1">
    <property type="nucleotide sequence ID" value="NZ_CADCWA010000014.1"/>
</dbReference>
<dbReference type="InterPro" id="IPR036679">
    <property type="entry name" value="FlgN-like_sf"/>
</dbReference>
<gene>
    <name evidence="1" type="ORF">AVDCRST_MAG31-230</name>
</gene>
<evidence type="ECO:0008006" key="2">
    <source>
        <dbReference type="Google" id="ProtNLM"/>
    </source>
</evidence>
<dbReference type="GO" id="GO:0044780">
    <property type="term" value="P:bacterial-type flagellum assembly"/>
    <property type="evidence" value="ECO:0007669"/>
    <property type="project" value="InterPro"/>
</dbReference>
<evidence type="ECO:0000313" key="1">
    <source>
        <dbReference type="EMBL" id="CAA9498771.1"/>
    </source>
</evidence>
<sequence>MTEALREVIGSLVAVMRDETALLQAGRSAEVRELAAAKLKLTARLEKLVAEAGREDANWRERMLEADSGLAALVRELQVAAAENGRMLQRRIELSRELLDAIAAEAKRLGGNRSETYAATGGVRRTELPAPISINASL</sequence>